<feature type="chain" id="PRO_5009911030" evidence="1">
    <location>
        <begin position="21"/>
        <end position="445"/>
    </location>
</feature>
<evidence type="ECO:0000313" key="2">
    <source>
        <dbReference type="EMBL" id="SHG25496.1"/>
    </source>
</evidence>
<protein>
    <submittedName>
        <fullName evidence="2">HmuY protein</fullName>
    </submittedName>
</protein>
<dbReference type="STRING" id="1346286.SAMN05444362_11916"/>
<evidence type="ECO:0000313" key="3">
    <source>
        <dbReference type="Proteomes" id="UP000184480"/>
    </source>
</evidence>
<dbReference type="EMBL" id="FQUC01000019">
    <property type="protein sequence ID" value="SHG25496.1"/>
    <property type="molecule type" value="Genomic_DNA"/>
</dbReference>
<dbReference type="OrthoDB" id="1091850at2"/>
<dbReference type="PROSITE" id="PS51257">
    <property type="entry name" value="PROKAR_LIPOPROTEIN"/>
    <property type="match status" value="1"/>
</dbReference>
<organism evidence="2 3">
    <name type="scientific">Dysgonomonas macrotermitis</name>
    <dbReference type="NCBI Taxonomy" id="1346286"/>
    <lineage>
        <taxon>Bacteria</taxon>
        <taxon>Pseudomonadati</taxon>
        <taxon>Bacteroidota</taxon>
        <taxon>Bacteroidia</taxon>
        <taxon>Bacteroidales</taxon>
        <taxon>Dysgonomonadaceae</taxon>
        <taxon>Dysgonomonas</taxon>
    </lineage>
</organism>
<dbReference type="RefSeq" id="WP_062178748.1">
    <property type="nucleotide sequence ID" value="NZ_BBXL01000005.1"/>
</dbReference>
<evidence type="ECO:0000256" key="1">
    <source>
        <dbReference type="SAM" id="SignalP"/>
    </source>
</evidence>
<sequence>MKKYLYLSLMFAGLFVTSCSDDDPPLPDNTINFSATELGISETESNKSFTLNIDRAESSDIAVSIGINTNGIDYGDDITTTPAATDNTINVTIPAGSTSATIMVTKVAELFDGDESISFDIKSVSGGLVLGDKKSLKLTFSAIVSEGASLTLNGGEGGASAVNSVYVDFSSNEQTSVARNSWNLGFYNGSEFGVILNNVLPATATATDLTVDAVISEADETAYKTELSLNYTDKFAYIDDLSGEISGTIIKEGKVYLVNFAEQTPQLYKVKVSQKDANTYTLQYAASNSSTVNSLDIPKDAKYNFTYASFVDNKIVQVEPEKEKWDIQWTRAVYHAQGIPYVFADMVFINNRAGITAASVEITSTLNYTNVSVTDAANAAFSSDVDVIGSNWRATTGNNAGVTQTHFYLVKDAAGNIYKLRFLKLGVGSDGGTRGYPQIEYALVK</sequence>
<dbReference type="InterPro" id="IPR025921">
    <property type="entry name" value="HmuY"/>
</dbReference>
<dbReference type="Gene3D" id="2.60.40.2030">
    <property type="match status" value="1"/>
</dbReference>
<dbReference type="SUPFAM" id="SSF141072">
    <property type="entry name" value="CalX-like"/>
    <property type="match status" value="1"/>
</dbReference>
<reference evidence="3" key="1">
    <citation type="submission" date="2016-11" db="EMBL/GenBank/DDBJ databases">
        <authorList>
            <person name="Varghese N."/>
            <person name="Submissions S."/>
        </authorList>
    </citation>
    <scope>NUCLEOTIDE SEQUENCE [LARGE SCALE GENOMIC DNA]</scope>
    <source>
        <strain evidence="3">DSM 27370</strain>
    </source>
</reference>
<gene>
    <name evidence="2" type="ORF">SAMN05444362_11916</name>
</gene>
<accession>A0A1M5IB23</accession>
<dbReference type="Proteomes" id="UP000184480">
    <property type="component" value="Unassembled WGS sequence"/>
</dbReference>
<keyword evidence="3" id="KW-1185">Reference proteome</keyword>
<proteinExistence type="predicted"/>
<name>A0A1M5IB23_9BACT</name>
<dbReference type="InterPro" id="IPR038081">
    <property type="entry name" value="CalX-like_sf"/>
</dbReference>
<dbReference type="Pfam" id="PF14064">
    <property type="entry name" value="HmuY"/>
    <property type="match status" value="1"/>
</dbReference>
<feature type="signal peptide" evidence="1">
    <location>
        <begin position="1"/>
        <end position="20"/>
    </location>
</feature>
<dbReference type="AlphaFoldDB" id="A0A1M5IB23"/>
<dbReference type="CDD" id="cd12105">
    <property type="entry name" value="HmuY"/>
    <property type="match status" value="1"/>
</dbReference>
<keyword evidence="1" id="KW-0732">Signal</keyword>